<evidence type="ECO:0000313" key="1">
    <source>
        <dbReference type="EMBL" id="CCW36692.1"/>
    </source>
</evidence>
<dbReference type="eggNOG" id="COG5267">
    <property type="taxonomic scope" value="Bacteria"/>
</dbReference>
<evidence type="ECO:0008006" key="3">
    <source>
        <dbReference type="Google" id="ProtNLM"/>
    </source>
</evidence>
<accession>S0EZX5</accession>
<gene>
    <name evidence="1" type="ORF">CCALI_02907</name>
</gene>
<evidence type="ECO:0000313" key="2">
    <source>
        <dbReference type="Proteomes" id="UP000014227"/>
    </source>
</evidence>
<dbReference type="Proteomes" id="UP000014227">
    <property type="component" value="Chromosome I"/>
</dbReference>
<dbReference type="InParanoid" id="S0EZX5"/>
<dbReference type="RefSeq" id="WP_016484196.1">
    <property type="nucleotide sequence ID" value="NC_021487.1"/>
</dbReference>
<keyword evidence="2" id="KW-1185">Reference proteome</keyword>
<proteinExistence type="predicted"/>
<dbReference type="EMBL" id="HF951689">
    <property type="protein sequence ID" value="CCW36692.1"/>
    <property type="molecule type" value="Genomic_DNA"/>
</dbReference>
<dbReference type="InterPro" id="IPR014917">
    <property type="entry name" value="DUF1800"/>
</dbReference>
<dbReference type="PATRIC" id="fig|1303518.3.peg.3012"/>
<protein>
    <recommendedName>
        <fullName evidence="3">DUF1800 domain-containing protein</fullName>
    </recommendedName>
</protein>
<organism evidence="1 2">
    <name type="scientific">Chthonomonas calidirosea (strain DSM 23976 / ICMP 18418 / T49)</name>
    <dbReference type="NCBI Taxonomy" id="1303518"/>
    <lineage>
        <taxon>Bacteria</taxon>
        <taxon>Bacillati</taxon>
        <taxon>Armatimonadota</taxon>
        <taxon>Chthonomonadia</taxon>
        <taxon>Chthonomonadales</taxon>
        <taxon>Chthonomonadaceae</taxon>
        <taxon>Chthonomonas</taxon>
    </lineage>
</organism>
<dbReference type="HOGENOM" id="CLU_026001_1_0_0"/>
<dbReference type="Pfam" id="PF08811">
    <property type="entry name" value="DUF1800"/>
    <property type="match status" value="1"/>
</dbReference>
<name>S0EZX5_CHTCT</name>
<dbReference type="AlphaFoldDB" id="S0EZX5"/>
<dbReference type="KEGG" id="ccz:CCALI_02907"/>
<dbReference type="OrthoDB" id="9772295at2"/>
<sequence>MSAEVHSQDYQRMAHLLRRAGFGADRDTVLACLKEGFDATIHKLVHYDEVLGPDTFEAMEDRQLNDILDQNNIADLQIWWLNRMVQTDRPLQEKMTLFWHGHFATAYSKVNSARLMFQQNQLFRRHAVGNFHELTLAVSKDPAMIWYLDNNTNRKGHPNENYARELMELFTLGIGHYTEQDVRESARAFTGWTFNRLTGEYVFLPRQHDDGIKTFLGQTGNFNGDDIVNIIMQQPACAPFICTKLFKFFIHENPTPEEVRPFAEIFRKSNYEIKPVLEAMFRSPVFYSEKAMWSKVKSPTDFVVSAVRATGAQVPVRFLPAAMRAMNQELFNPPSVKGWDGGLTWINTTTLMARFNFAMQLARLNEENQPLLASLEQQIAENQLRSAEAIVDYLAERVLHRPVMEKTRDILVNYMNTERTGTYQPFTIANTGRIPRDKLMKVHGLLHLILLTPEYQLV</sequence>
<reference evidence="2" key="1">
    <citation type="submission" date="2013-03" db="EMBL/GenBank/DDBJ databases">
        <title>Genome sequence of Chthonomonas calidirosea, the first sequenced genome from the Armatimonadetes phylum (formally candidate division OP10).</title>
        <authorList>
            <person name="Lee K.C.Y."/>
            <person name="Morgan X.C."/>
            <person name="Dunfield P.F."/>
            <person name="Tamas I."/>
            <person name="Houghton K.M."/>
            <person name="Vyssotski M."/>
            <person name="Ryan J.L.J."/>
            <person name="Lagutin K."/>
            <person name="McDonald I.R."/>
            <person name="Stott M.B."/>
        </authorList>
    </citation>
    <scope>NUCLEOTIDE SEQUENCE [LARGE SCALE GENOMIC DNA]</scope>
    <source>
        <strain evidence="2">DSM 23976 / ICMP 18418 / T49</strain>
    </source>
</reference>
<dbReference type="STRING" id="454171.CP488_01181"/>